<dbReference type="InterPro" id="IPR000182">
    <property type="entry name" value="GNAT_dom"/>
</dbReference>
<dbReference type="OrthoDB" id="9799601at2"/>
<keyword evidence="3" id="KW-1185">Reference proteome</keyword>
<dbReference type="Proteomes" id="UP000295565">
    <property type="component" value="Unassembled WGS sequence"/>
</dbReference>
<gene>
    <name evidence="2" type="ORF">EV690_3431</name>
</gene>
<evidence type="ECO:0000259" key="1">
    <source>
        <dbReference type="PROSITE" id="PS51186"/>
    </source>
</evidence>
<dbReference type="PROSITE" id="PS51186">
    <property type="entry name" value="GNAT"/>
    <property type="match status" value="1"/>
</dbReference>
<dbReference type="GO" id="GO:0016747">
    <property type="term" value="F:acyltransferase activity, transferring groups other than amino-acyl groups"/>
    <property type="evidence" value="ECO:0007669"/>
    <property type="project" value="InterPro"/>
</dbReference>
<dbReference type="EMBL" id="SMGD01000018">
    <property type="protein sequence ID" value="TCK46483.1"/>
    <property type="molecule type" value="Genomic_DNA"/>
</dbReference>
<name>A0A4R1J827_9GAMM</name>
<dbReference type="Pfam" id="PF00583">
    <property type="entry name" value="Acetyltransf_1"/>
    <property type="match status" value="1"/>
</dbReference>
<comment type="caution">
    <text evidence="2">The sequence shown here is derived from an EMBL/GenBank/DDBJ whole genome shotgun (WGS) entry which is preliminary data.</text>
</comment>
<keyword evidence="2" id="KW-0808">Transferase</keyword>
<feature type="domain" description="N-acetyltransferase" evidence="1">
    <location>
        <begin position="1"/>
        <end position="139"/>
    </location>
</feature>
<organism evidence="2 3">
    <name type="scientific">Celerinatantimonas diazotrophica</name>
    <dbReference type="NCBI Taxonomy" id="412034"/>
    <lineage>
        <taxon>Bacteria</taxon>
        <taxon>Pseudomonadati</taxon>
        <taxon>Pseudomonadota</taxon>
        <taxon>Gammaproteobacteria</taxon>
        <taxon>Celerinatantimonadaceae</taxon>
        <taxon>Celerinatantimonas</taxon>
    </lineage>
</organism>
<sequence length="139" mass="16203">MQVDWIDSQSMDAAIALLANKYPAYLIEDLAKQIVVQREKFHYQLIGVWVEGELVGVVGFTEGMKLNWGKYILLDDFCVALKWEYTGVAEKLITWLQHYGKQTGCRELHMNSDVQNFADHKFLLQEGFRISSHHFCYRL</sequence>
<dbReference type="SUPFAM" id="SSF55729">
    <property type="entry name" value="Acyl-CoA N-acyltransferases (Nat)"/>
    <property type="match status" value="1"/>
</dbReference>
<dbReference type="RefSeq" id="WP_131914174.1">
    <property type="nucleotide sequence ID" value="NZ_OU594967.1"/>
</dbReference>
<reference evidence="2 3" key="1">
    <citation type="submission" date="2019-03" db="EMBL/GenBank/DDBJ databases">
        <title>Genomic Encyclopedia of Type Strains, Phase IV (KMG-IV): sequencing the most valuable type-strain genomes for metagenomic binning, comparative biology and taxonomic classification.</title>
        <authorList>
            <person name="Goeker M."/>
        </authorList>
    </citation>
    <scope>NUCLEOTIDE SEQUENCE [LARGE SCALE GENOMIC DNA]</scope>
    <source>
        <strain evidence="2 3">DSM 18577</strain>
    </source>
</reference>
<accession>A0A4R1J827</accession>
<dbReference type="Gene3D" id="3.40.630.30">
    <property type="match status" value="1"/>
</dbReference>
<evidence type="ECO:0000313" key="3">
    <source>
        <dbReference type="Proteomes" id="UP000295565"/>
    </source>
</evidence>
<protein>
    <submittedName>
        <fullName evidence="2">Acetyltransferase (GNAT) family protein</fullName>
    </submittedName>
</protein>
<evidence type="ECO:0000313" key="2">
    <source>
        <dbReference type="EMBL" id="TCK46483.1"/>
    </source>
</evidence>
<proteinExistence type="predicted"/>
<dbReference type="AlphaFoldDB" id="A0A4R1J827"/>
<dbReference type="InterPro" id="IPR016181">
    <property type="entry name" value="Acyl_CoA_acyltransferase"/>
</dbReference>